<feature type="transmembrane region" description="Helical" evidence="2">
    <location>
        <begin position="96"/>
        <end position="118"/>
    </location>
</feature>
<comment type="caution">
    <text evidence="3">The sequence shown here is derived from an EMBL/GenBank/DDBJ whole genome shotgun (WGS) entry which is preliminary data.</text>
</comment>
<accession>A0A6M1TGB5</accession>
<proteinExistence type="predicted"/>
<keyword evidence="2" id="KW-0812">Transmembrane</keyword>
<evidence type="ECO:0000313" key="3">
    <source>
        <dbReference type="EMBL" id="NGP89834.1"/>
    </source>
</evidence>
<keyword evidence="4" id="KW-1185">Reference proteome</keyword>
<evidence type="ECO:0000256" key="1">
    <source>
        <dbReference type="SAM" id="MobiDB-lite"/>
    </source>
</evidence>
<dbReference type="EMBL" id="JAALLS010000026">
    <property type="protein sequence ID" value="NGP89834.1"/>
    <property type="molecule type" value="Genomic_DNA"/>
</dbReference>
<feature type="region of interest" description="Disordered" evidence="1">
    <location>
        <begin position="153"/>
        <end position="172"/>
    </location>
</feature>
<dbReference type="Proteomes" id="UP000479132">
    <property type="component" value="Unassembled WGS sequence"/>
</dbReference>
<protein>
    <submittedName>
        <fullName evidence="3">Uncharacterized protein</fullName>
    </submittedName>
</protein>
<evidence type="ECO:0000313" key="4">
    <source>
        <dbReference type="Proteomes" id="UP000479132"/>
    </source>
</evidence>
<keyword evidence="2" id="KW-0472">Membrane</keyword>
<gene>
    <name evidence="3" type="ORF">G3569_15860</name>
</gene>
<dbReference type="AlphaFoldDB" id="A0A6M1TGB5"/>
<keyword evidence="2" id="KW-1133">Transmembrane helix</keyword>
<reference evidence="3 4" key="1">
    <citation type="submission" date="2020-02" db="EMBL/GenBank/DDBJ databases">
        <title>Aliifodinibius halophilus 2W32, complete genome.</title>
        <authorList>
            <person name="Li Y."/>
            <person name="Wu S."/>
        </authorList>
    </citation>
    <scope>NUCLEOTIDE SEQUENCE [LARGE SCALE GENOMIC DNA]</scope>
    <source>
        <strain evidence="3 4">2W32</strain>
    </source>
</reference>
<name>A0A6M1TGB5_9BACT</name>
<evidence type="ECO:0000256" key="2">
    <source>
        <dbReference type="SAM" id="Phobius"/>
    </source>
</evidence>
<organism evidence="3 4">
    <name type="scientific">Fodinibius halophilus</name>
    <dbReference type="NCBI Taxonomy" id="1736908"/>
    <lineage>
        <taxon>Bacteria</taxon>
        <taxon>Pseudomonadati</taxon>
        <taxon>Balneolota</taxon>
        <taxon>Balneolia</taxon>
        <taxon>Balneolales</taxon>
        <taxon>Balneolaceae</taxon>
        <taxon>Fodinibius</taxon>
    </lineage>
</organism>
<feature type="compositionally biased region" description="Polar residues" evidence="1">
    <location>
        <begin position="153"/>
        <end position="168"/>
    </location>
</feature>
<sequence>MRKKKNKKKIIMPNEDNDCIRYLMKEMDPSEELLMERAMMEDEDLLIEVESMRQTLQKLNKLPKMEPPSDVTDAIMDKAAEQAEKNRQSQKTFKPVLQYAVAATLALTVTAGGMWYFIGSESKKNAPAETTTSSTASSANISSNLRGAQLSTINNDKSQSSPLDSSQPEVEPWTDRNDILRFEDQFLKQNGQYQTLIKDATQKLRLIERPTQGTNRVNSLQLTGSGN</sequence>